<dbReference type="AlphaFoldDB" id="A0A232LRG4"/>
<dbReference type="EMBL" id="NPHW01005462">
    <property type="protein sequence ID" value="OXV06736.1"/>
    <property type="molecule type" value="Genomic_DNA"/>
</dbReference>
<keyword evidence="2" id="KW-1185">Reference proteome</keyword>
<comment type="caution">
    <text evidence="1">The sequence shown here is derived from an EMBL/GenBank/DDBJ whole genome shotgun (WGS) entry which is preliminary data.</text>
</comment>
<sequence>MANFIHDCYQSWIIDAIKVDMVASGFITPAEARLLMVYAGTTAAQSIIIERGKLFGNALPTGRNPHDTYLLPLNTFRDLAVLAIAEEGYVPA</sequence>
<reference evidence="1 2" key="1">
    <citation type="journal article" date="2015" name="Environ. Microbiol.">
        <title>Metagenome sequence of Elaphomyces granulatus from sporocarp tissue reveals Ascomycota ectomycorrhizal fingerprints of genome expansion and a Proteobacteria-rich microbiome.</title>
        <authorList>
            <person name="Quandt C.A."/>
            <person name="Kohler A."/>
            <person name="Hesse C.N."/>
            <person name="Sharpton T.J."/>
            <person name="Martin F."/>
            <person name="Spatafora J.W."/>
        </authorList>
    </citation>
    <scope>NUCLEOTIDE SEQUENCE [LARGE SCALE GENOMIC DNA]</scope>
    <source>
        <strain evidence="1 2">OSC145934</strain>
    </source>
</reference>
<proteinExistence type="predicted"/>
<accession>A0A232LRG4</accession>
<protein>
    <submittedName>
        <fullName evidence="1">Uncharacterized protein</fullName>
    </submittedName>
</protein>
<name>A0A232LRG4_9EURO</name>
<evidence type="ECO:0000313" key="1">
    <source>
        <dbReference type="EMBL" id="OXV06736.1"/>
    </source>
</evidence>
<gene>
    <name evidence="1" type="ORF">Egran_05497</name>
</gene>
<dbReference type="Proteomes" id="UP000243515">
    <property type="component" value="Unassembled WGS sequence"/>
</dbReference>
<evidence type="ECO:0000313" key="2">
    <source>
        <dbReference type="Proteomes" id="UP000243515"/>
    </source>
</evidence>
<organism evidence="1 2">
    <name type="scientific">Elaphomyces granulatus</name>
    <dbReference type="NCBI Taxonomy" id="519963"/>
    <lineage>
        <taxon>Eukaryota</taxon>
        <taxon>Fungi</taxon>
        <taxon>Dikarya</taxon>
        <taxon>Ascomycota</taxon>
        <taxon>Pezizomycotina</taxon>
        <taxon>Eurotiomycetes</taxon>
        <taxon>Eurotiomycetidae</taxon>
        <taxon>Eurotiales</taxon>
        <taxon>Elaphomycetaceae</taxon>
        <taxon>Elaphomyces</taxon>
    </lineage>
</organism>